<dbReference type="InterPro" id="IPR001810">
    <property type="entry name" value="F-box_dom"/>
</dbReference>
<keyword evidence="6" id="KW-1185">Reference proteome</keyword>
<dbReference type="SUPFAM" id="SSF81383">
    <property type="entry name" value="F-box domain"/>
    <property type="match status" value="1"/>
</dbReference>
<feature type="region of interest" description="Disordered" evidence="3">
    <location>
        <begin position="41"/>
        <end position="84"/>
    </location>
</feature>
<dbReference type="InterPro" id="IPR036047">
    <property type="entry name" value="F-box-like_dom_sf"/>
</dbReference>
<evidence type="ECO:0000256" key="1">
    <source>
        <dbReference type="ARBA" id="ARBA00023054"/>
    </source>
</evidence>
<dbReference type="EMBL" id="OU503041">
    <property type="protein sequence ID" value="CAI9763613.1"/>
    <property type="molecule type" value="Genomic_DNA"/>
</dbReference>
<dbReference type="Proteomes" id="UP000834106">
    <property type="component" value="Chromosome 6"/>
</dbReference>
<dbReference type="CDD" id="cd22157">
    <property type="entry name" value="F-box_AtFBW1-like"/>
    <property type="match status" value="1"/>
</dbReference>
<protein>
    <recommendedName>
        <fullName evidence="4">F-box domain-containing protein</fullName>
    </recommendedName>
</protein>
<evidence type="ECO:0000256" key="2">
    <source>
        <dbReference type="SAM" id="Coils"/>
    </source>
</evidence>
<feature type="domain" description="F-box" evidence="4">
    <location>
        <begin position="307"/>
        <end position="347"/>
    </location>
</feature>
<dbReference type="PANTHER" id="PTHR22691:SF8">
    <property type="entry name" value="PROTEIN SPT2 HOMOLOG"/>
    <property type="match status" value="1"/>
</dbReference>
<evidence type="ECO:0000259" key="4">
    <source>
        <dbReference type="SMART" id="SM00256"/>
    </source>
</evidence>
<dbReference type="GO" id="GO:0005730">
    <property type="term" value="C:nucleolus"/>
    <property type="evidence" value="ECO:0007669"/>
    <property type="project" value="TreeGrafter"/>
</dbReference>
<keyword evidence="1 2" id="KW-0175">Coiled coil</keyword>
<organism evidence="5 6">
    <name type="scientific">Fraxinus pennsylvanica</name>
    <dbReference type="NCBI Taxonomy" id="56036"/>
    <lineage>
        <taxon>Eukaryota</taxon>
        <taxon>Viridiplantae</taxon>
        <taxon>Streptophyta</taxon>
        <taxon>Embryophyta</taxon>
        <taxon>Tracheophyta</taxon>
        <taxon>Spermatophyta</taxon>
        <taxon>Magnoliopsida</taxon>
        <taxon>eudicotyledons</taxon>
        <taxon>Gunneridae</taxon>
        <taxon>Pentapetalae</taxon>
        <taxon>asterids</taxon>
        <taxon>lamiids</taxon>
        <taxon>Lamiales</taxon>
        <taxon>Oleaceae</taxon>
        <taxon>Oleeae</taxon>
        <taxon>Fraxinus</taxon>
    </lineage>
</organism>
<dbReference type="GO" id="GO:0042393">
    <property type="term" value="F:histone binding"/>
    <property type="evidence" value="ECO:0007669"/>
    <property type="project" value="TreeGrafter"/>
</dbReference>
<dbReference type="GO" id="GO:0006360">
    <property type="term" value="P:transcription by RNA polymerase I"/>
    <property type="evidence" value="ECO:0007669"/>
    <property type="project" value="TreeGrafter"/>
</dbReference>
<dbReference type="SMART" id="SM00256">
    <property type="entry name" value="FBOX"/>
    <property type="match status" value="1"/>
</dbReference>
<reference evidence="5" key="1">
    <citation type="submission" date="2023-05" db="EMBL/GenBank/DDBJ databases">
        <authorList>
            <person name="Huff M."/>
        </authorList>
    </citation>
    <scope>NUCLEOTIDE SEQUENCE</scope>
</reference>
<dbReference type="PANTHER" id="PTHR22691">
    <property type="entry name" value="YEAST SPT2-RELATED"/>
    <property type="match status" value="1"/>
</dbReference>
<feature type="compositionally biased region" description="Low complexity" evidence="3">
    <location>
        <begin position="62"/>
        <end position="74"/>
    </location>
</feature>
<accession>A0AAD1Z639</accession>
<dbReference type="GO" id="GO:0006334">
    <property type="term" value="P:nucleosome assembly"/>
    <property type="evidence" value="ECO:0007669"/>
    <property type="project" value="TreeGrafter"/>
</dbReference>
<evidence type="ECO:0000313" key="5">
    <source>
        <dbReference type="EMBL" id="CAI9763613.1"/>
    </source>
</evidence>
<dbReference type="Gene3D" id="1.20.1280.50">
    <property type="match status" value="1"/>
</dbReference>
<feature type="coiled-coil region" evidence="2">
    <location>
        <begin position="153"/>
        <end position="180"/>
    </location>
</feature>
<dbReference type="AlphaFoldDB" id="A0AAD1Z639"/>
<evidence type="ECO:0000256" key="3">
    <source>
        <dbReference type="SAM" id="MobiDB-lite"/>
    </source>
</evidence>
<sequence>MAKPVCHVWLSLKMKTNRQYSFSGPNKPLDTHPALHSFKNQEATSHLREKSSRSLQPPCLCLPSARRPSLPSSPVTDRRPPSSTLLPFLRRDARCTYTPMVRSSSRRSQLPLLENPNLAASVSKSNHSMQTNKSSGSTAVALKPRANHSSRFTNGEYKVLDEYEEEREKYEEDGGVQECRMEDSHLPTQGELEYLKQRKRLKVTVRKQMNKELGTADPSSRDKTSAVYRKNYGLFFGSSQSVIASGVIQESKSLLEPPILAARVSKSNHSISVRSVRSVRLDYPKIYFRIGTTGNIGKKMVLTSSFLPDEIIFEILSWLPIKSLLRFKCVSKMWCSIIQDHKFMDKHRHQTSSTMIYRNPIMMVDNLEDPDFQLVAYEMGVMFERNNKNGTQRLRKPAIRQILDLPRTPKYEGMWYIRATNVLKLVGLHHHSVVGYGSWIDYSVVTVDSYLTRRDLSCSIGFQCLRPLPPTVIGTMFYGIRLGFEGYHEIDCLDLEIDKIINTVKIPHDFFLDWSDVCPLVWNWKLSLARIEQEQLHVWVLEDYSKHKWADGKIIIPLTFLNGNMSSKDVMPCEMIGRKLLSWVIRDHCYRTFSLC</sequence>
<name>A0AAD1Z639_9LAMI</name>
<dbReference type="Pfam" id="PF00646">
    <property type="entry name" value="F-box"/>
    <property type="match status" value="1"/>
</dbReference>
<evidence type="ECO:0000313" key="6">
    <source>
        <dbReference type="Proteomes" id="UP000834106"/>
    </source>
</evidence>
<gene>
    <name evidence="5" type="ORF">FPE_LOCUS11043</name>
</gene>
<dbReference type="GO" id="GO:0003677">
    <property type="term" value="F:DNA binding"/>
    <property type="evidence" value="ECO:0007669"/>
    <property type="project" value="TreeGrafter"/>
</dbReference>
<proteinExistence type="predicted"/>